<protein>
    <submittedName>
        <fullName evidence="2">Jg2228 protein</fullName>
    </submittedName>
</protein>
<feature type="region of interest" description="Disordered" evidence="1">
    <location>
        <begin position="1"/>
        <end position="35"/>
    </location>
</feature>
<dbReference type="EMBL" id="CAKXAJ010026448">
    <property type="protein sequence ID" value="CAH2268540.1"/>
    <property type="molecule type" value="Genomic_DNA"/>
</dbReference>
<feature type="compositionally biased region" description="Polar residues" evidence="1">
    <location>
        <begin position="26"/>
        <end position="35"/>
    </location>
</feature>
<dbReference type="OrthoDB" id="7399621at2759"/>
<evidence type="ECO:0000256" key="1">
    <source>
        <dbReference type="SAM" id="MobiDB-lite"/>
    </source>
</evidence>
<reference evidence="2" key="1">
    <citation type="submission" date="2022-03" db="EMBL/GenBank/DDBJ databases">
        <authorList>
            <person name="Lindestad O."/>
        </authorList>
    </citation>
    <scope>NUCLEOTIDE SEQUENCE</scope>
</reference>
<accession>A0A8S4SNX0</accession>
<evidence type="ECO:0000313" key="3">
    <source>
        <dbReference type="Proteomes" id="UP000838756"/>
    </source>
</evidence>
<evidence type="ECO:0000313" key="2">
    <source>
        <dbReference type="EMBL" id="CAH2268540.1"/>
    </source>
</evidence>
<proteinExistence type="predicted"/>
<name>A0A8S4SNX0_9NEOP</name>
<comment type="caution">
    <text evidence="2">The sequence shown here is derived from an EMBL/GenBank/DDBJ whole genome shotgun (WGS) entry which is preliminary data.</text>
</comment>
<sequence>MGSYLTNDRPYSESDIERQPPPVQQCRRSASSPPLTLTFDSDLEDDVFLPRSDPGNDRFSTTNLEIFRYGRTPAGVLLSPRRERSFNFSVTSEKHWRDKGGTDVADGVMDADVLRRLRLANSDLVPSSSSASLVRVSSSAVLVLRSPLSDQKVSCSNHVGVHYTGAMVIHSTVSIGRSSSERVIVLGDRCPDNSFFGWTFADTHLRGCYGVTGEVRRARKLAMRRAPGLNDIGGESGRRRPEGASCEDLGSVRR</sequence>
<dbReference type="Proteomes" id="UP000838756">
    <property type="component" value="Unassembled WGS sequence"/>
</dbReference>
<gene>
    <name evidence="2" type="primary">jg2228</name>
    <name evidence="2" type="ORF">PAEG_LOCUS26886</name>
</gene>
<feature type="region of interest" description="Disordered" evidence="1">
    <location>
        <begin position="227"/>
        <end position="254"/>
    </location>
</feature>
<organism evidence="2 3">
    <name type="scientific">Pararge aegeria aegeria</name>
    <dbReference type="NCBI Taxonomy" id="348720"/>
    <lineage>
        <taxon>Eukaryota</taxon>
        <taxon>Metazoa</taxon>
        <taxon>Ecdysozoa</taxon>
        <taxon>Arthropoda</taxon>
        <taxon>Hexapoda</taxon>
        <taxon>Insecta</taxon>
        <taxon>Pterygota</taxon>
        <taxon>Neoptera</taxon>
        <taxon>Endopterygota</taxon>
        <taxon>Lepidoptera</taxon>
        <taxon>Glossata</taxon>
        <taxon>Ditrysia</taxon>
        <taxon>Papilionoidea</taxon>
        <taxon>Nymphalidae</taxon>
        <taxon>Satyrinae</taxon>
        <taxon>Satyrini</taxon>
        <taxon>Parargina</taxon>
        <taxon>Pararge</taxon>
    </lineage>
</organism>
<keyword evidence="3" id="KW-1185">Reference proteome</keyword>
<dbReference type="AlphaFoldDB" id="A0A8S4SNX0"/>